<evidence type="ECO:0000313" key="1">
    <source>
        <dbReference type="EMBL" id="GIM77718.1"/>
    </source>
</evidence>
<dbReference type="AlphaFoldDB" id="A0A919SVC6"/>
<keyword evidence="2" id="KW-1185">Reference proteome</keyword>
<comment type="caution">
    <text evidence="1">The sequence shown here is derived from an EMBL/GenBank/DDBJ whole genome shotgun (WGS) entry which is preliminary data.</text>
</comment>
<dbReference type="EMBL" id="BOQP01000031">
    <property type="protein sequence ID" value="GIM77718.1"/>
    <property type="molecule type" value="Genomic_DNA"/>
</dbReference>
<evidence type="ECO:0000313" key="2">
    <source>
        <dbReference type="Proteomes" id="UP000680865"/>
    </source>
</evidence>
<proteinExistence type="predicted"/>
<organism evidence="1 2">
    <name type="scientific">Winogradskya consettensis</name>
    <dbReference type="NCBI Taxonomy" id="113560"/>
    <lineage>
        <taxon>Bacteria</taxon>
        <taxon>Bacillati</taxon>
        <taxon>Actinomycetota</taxon>
        <taxon>Actinomycetes</taxon>
        <taxon>Micromonosporales</taxon>
        <taxon>Micromonosporaceae</taxon>
        <taxon>Winogradskya</taxon>
    </lineage>
</organism>
<accession>A0A919SVC6</accession>
<dbReference type="InterPro" id="IPR049747">
    <property type="entry name" value="SCO2522-like"/>
</dbReference>
<dbReference type="RefSeq" id="WP_213000289.1">
    <property type="nucleotide sequence ID" value="NZ_BAAATW010000013.1"/>
</dbReference>
<dbReference type="Proteomes" id="UP000680865">
    <property type="component" value="Unassembled WGS sequence"/>
</dbReference>
<reference evidence="1" key="1">
    <citation type="submission" date="2021-03" db="EMBL/GenBank/DDBJ databases">
        <title>Whole genome shotgun sequence of Actinoplanes consettensis NBRC 14913.</title>
        <authorList>
            <person name="Komaki H."/>
            <person name="Tamura T."/>
        </authorList>
    </citation>
    <scope>NUCLEOTIDE SEQUENCE</scope>
    <source>
        <strain evidence="1">NBRC 14913</strain>
    </source>
</reference>
<dbReference type="NCBIfam" id="NF040566">
    <property type="entry name" value="SCO2522_fam"/>
    <property type="match status" value="1"/>
</dbReference>
<name>A0A919SVC6_9ACTN</name>
<sequence>MTLPDGVFTEESATTVVRSVALSHLSIELGHLYMDDFEAGPSHLLDQFRRVAPWATAARDIAAAELPAGSTPRVSTCFLIDDYFTRFSTPDKVIAMLSATAAEAGLGIDYIARESGCAVADGIELARVVENHLVSEPPEGADGSRPPVSVSGWLTNGQRSPGQAGSAMAAPRQWQPPRQSAVQNHSIFLDIELWNEKAGARLWSCPFLAAVWQLQRLGLIRHLGEPVAQPRPLALDELPADWDLLPPVIRLNPAAAPFRAYRTFSVLGARFLPIEVAVRTILGQVAVTAAVDEQIRGRAKGERIVLPAEFVDRIRYAFM</sequence>
<protein>
    <submittedName>
        <fullName evidence="1">Uncharacterized protein</fullName>
    </submittedName>
</protein>
<gene>
    <name evidence="1" type="ORF">Aco04nite_56780</name>
</gene>